<dbReference type="AlphaFoldDB" id="W9CQC8"/>
<gene>
    <name evidence="2" type="ORF">SBOR_0566</name>
</gene>
<feature type="region of interest" description="Disordered" evidence="1">
    <location>
        <begin position="1"/>
        <end position="27"/>
    </location>
</feature>
<accession>W9CQC8</accession>
<name>W9CQC8_SCLBF</name>
<feature type="compositionally biased region" description="Polar residues" evidence="1">
    <location>
        <begin position="490"/>
        <end position="508"/>
    </location>
</feature>
<reference evidence="2 3" key="1">
    <citation type="journal article" date="2014" name="Genome Announc.">
        <title>Draft genome sequence of Sclerotinia borealis, a psychrophilic plant pathogenic fungus.</title>
        <authorList>
            <person name="Mardanov A.V."/>
            <person name="Beletsky A.V."/>
            <person name="Kadnikov V.V."/>
            <person name="Ignatov A.N."/>
            <person name="Ravin N.V."/>
        </authorList>
    </citation>
    <scope>NUCLEOTIDE SEQUENCE [LARGE SCALE GENOMIC DNA]</scope>
    <source>
        <strain evidence="3">F-4157</strain>
    </source>
</reference>
<dbReference type="EMBL" id="AYSA01000025">
    <property type="protein sequence ID" value="ESZ99032.1"/>
    <property type="molecule type" value="Genomic_DNA"/>
</dbReference>
<sequence>MNTDDGSDAKVNEGGTSKDNPPSSYIPNNFTLPGWGLQRLPVISCEVSTSRPRAIIPEVRAIVTEFQVRGRSIYLGPATSSAVSQQMLSESNGKQRGKVEDIIIDREKENVEFDKPALEPVVIEQDLQKDLEPITQDLSPAQSLTASIRRRRAIQQRKKTVLQQPSHNGVKFKYVRVKEDLYPRRVSGSGRIKLIPMFQFPERVINCDDITMKGNTMVLSEKVSQDMLKHCVLLVDHDDYLLNEASYFTTLPTKGQSSGKTGFDLVKNHLINGRWLWITKEVGDCRRSIMVERTANLYDARLMYIMSADTLQYTNRLEPLQSFIKSSGRTWDSWEGRNYQMKFHIPLIQERLFRWVHGSQYMKGDGGPLAWINFGDNNVLAKYLRPENHIYHTYKTALALGKKPDLSPALPPLSLSDSGYQSIDSVRIFGRSSHSEPMLQAEANPVDESQPEALVIKWRHKPGCELAGVPGFSCPCPGPSSGASPEPPHGNSNNAKSHKSCQISMSKPNNKKRFGNIGSRGRKLLGLKSRHGQDNEISKSDM</sequence>
<feature type="compositionally biased region" description="Basic residues" evidence="1">
    <location>
        <begin position="509"/>
        <end position="530"/>
    </location>
</feature>
<organism evidence="2 3">
    <name type="scientific">Sclerotinia borealis (strain F-4128)</name>
    <dbReference type="NCBI Taxonomy" id="1432307"/>
    <lineage>
        <taxon>Eukaryota</taxon>
        <taxon>Fungi</taxon>
        <taxon>Dikarya</taxon>
        <taxon>Ascomycota</taxon>
        <taxon>Pezizomycotina</taxon>
        <taxon>Leotiomycetes</taxon>
        <taxon>Helotiales</taxon>
        <taxon>Sclerotiniaceae</taxon>
        <taxon>Sclerotinia</taxon>
    </lineage>
</organism>
<dbReference type="OrthoDB" id="3493102at2759"/>
<feature type="region of interest" description="Disordered" evidence="1">
    <location>
        <begin position="477"/>
        <end position="542"/>
    </location>
</feature>
<dbReference type="HOGENOM" id="CLU_502634_0_0_1"/>
<proteinExistence type="predicted"/>
<protein>
    <submittedName>
        <fullName evidence="2">Uncharacterized protein</fullName>
    </submittedName>
</protein>
<evidence type="ECO:0000256" key="1">
    <source>
        <dbReference type="SAM" id="MobiDB-lite"/>
    </source>
</evidence>
<feature type="compositionally biased region" description="Polar residues" evidence="1">
    <location>
        <begin position="14"/>
        <end position="27"/>
    </location>
</feature>
<evidence type="ECO:0000313" key="3">
    <source>
        <dbReference type="Proteomes" id="UP000019487"/>
    </source>
</evidence>
<keyword evidence="3" id="KW-1185">Reference proteome</keyword>
<evidence type="ECO:0000313" key="2">
    <source>
        <dbReference type="EMBL" id="ESZ99032.1"/>
    </source>
</evidence>
<comment type="caution">
    <text evidence="2">The sequence shown here is derived from an EMBL/GenBank/DDBJ whole genome shotgun (WGS) entry which is preliminary data.</text>
</comment>
<dbReference type="Proteomes" id="UP000019487">
    <property type="component" value="Unassembled WGS sequence"/>
</dbReference>
<feature type="compositionally biased region" description="Basic and acidic residues" evidence="1">
    <location>
        <begin position="531"/>
        <end position="542"/>
    </location>
</feature>